<accession>A0AAU9EUT5</accession>
<evidence type="ECO:0000256" key="4">
    <source>
        <dbReference type="ARBA" id="ARBA00022989"/>
    </source>
</evidence>
<dbReference type="AlphaFoldDB" id="A0AAU9EUT5"/>
<feature type="transmembrane region" description="Helical" evidence="6">
    <location>
        <begin position="93"/>
        <end position="113"/>
    </location>
</feature>
<feature type="transmembrane region" description="Helical" evidence="6">
    <location>
        <begin position="254"/>
        <end position="278"/>
    </location>
</feature>
<sequence>MSANKQSAARRTGFWPKLARFDLALIAAAFVLLAWMINIQRTTDFIIFCIFVLAFDLLYGYLGRLSFGHMLYLGVGAYAAALTAEHLTGNPLVAIAVALAAGALVGVLLAPIIMRTTGACFALINLAFNQLGFFLALIALSHWTGGEDGMAAFFSPVLGVDFANPAVVFGFCLLCLLGSVLLVKRLTGSPFGILLRSIKEDETRSRFLGYNTARYKRVAFVLSTTLSALAGSLSILNYTFVTPSFIDPTRSVEVIFAVLIGGAGSIYGALVGGVGYMLISNYLPNYIQRWEMFLGIALLILVFRFREGVWGYLTRYIRKRGVEVAQ</sequence>
<keyword evidence="3 6" id="KW-0812">Transmembrane</keyword>
<reference evidence="8" key="1">
    <citation type="journal article" date="2023" name="Arch. Microbiol.">
        <title>Desulfoferula mesophilus gen. nov. sp. nov., a mesophilic sulfate-reducing bacterium isolated from a brackish lake sediment.</title>
        <authorList>
            <person name="Watanabe T."/>
            <person name="Yabe T."/>
            <person name="Tsuji J.M."/>
            <person name="Fukui M."/>
        </authorList>
    </citation>
    <scope>NUCLEOTIDE SEQUENCE [LARGE SCALE GENOMIC DNA]</scope>
    <source>
        <strain evidence="8">12FAK</strain>
    </source>
</reference>
<feature type="transmembrane region" description="Helical" evidence="6">
    <location>
        <begin position="45"/>
        <end position="62"/>
    </location>
</feature>
<organism evidence="7 8">
    <name type="scientific">Desulfoferula mesophila</name>
    <dbReference type="NCBI Taxonomy" id="3058419"/>
    <lineage>
        <taxon>Bacteria</taxon>
        <taxon>Pseudomonadati</taxon>
        <taxon>Thermodesulfobacteriota</taxon>
        <taxon>Desulfarculia</taxon>
        <taxon>Desulfarculales</taxon>
        <taxon>Desulfarculaceae</taxon>
        <taxon>Desulfoferula</taxon>
    </lineage>
</organism>
<evidence type="ECO:0000256" key="1">
    <source>
        <dbReference type="ARBA" id="ARBA00004651"/>
    </source>
</evidence>
<feature type="transmembrane region" description="Helical" evidence="6">
    <location>
        <begin position="290"/>
        <end position="306"/>
    </location>
</feature>
<keyword evidence="2" id="KW-1003">Cell membrane</keyword>
<dbReference type="GO" id="GO:0015658">
    <property type="term" value="F:branched-chain amino acid transmembrane transporter activity"/>
    <property type="evidence" value="ECO:0007669"/>
    <property type="project" value="InterPro"/>
</dbReference>
<keyword evidence="8" id="KW-1185">Reference proteome</keyword>
<feature type="transmembrane region" description="Helical" evidence="6">
    <location>
        <begin position="21"/>
        <end position="39"/>
    </location>
</feature>
<evidence type="ECO:0000313" key="7">
    <source>
        <dbReference type="EMBL" id="BEQ14301.1"/>
    </source>
</evidence>
<dbReference type="GO" id="GO:0005886">
    <property type="term" value="C:plasma membrane"/>
    <property type="evidence" value="ECO:0007669"/>
    <property type="project" value="UniProtKB-SubCell"/>
</dbReference>
<keyword evidence="4 6" id="KW-1133">Transmembrane helix</keyword>
<evidence type="ECO:0000256" key="2">
    <source>
        <dbReference type="ARBA" id="ARBA00022475"/>
    </source>
</evidence>
<feature type="transmembrane region" description="Helical" evidence="6">
    <location>
        <begin position="120"/>
        <end position="142"/>
    </location>
</feature>
<protein>
    <submittedName>
        <fullName evidence="7">Branched-chain amino acid ABC transporter permease</fullName>
    </submittedName>
</protein>
<evidence type="ECO:0000256" key="5">
    <source>
        <dbReference type="ARBA" id="ARBA00023136"/>
    </source>
</evidence>
<evidence type="ECO:0000313" key="8">
    <source>
        <dbReference type="Proteomes" id="UP001366166"/>
    </source>
</evidence>
<dbReference type="CDD" id="cd06581">
    <property type="entry name" value="TM_PBP1_LivM_like"/>
    <property type="match status" value="1"/>
</dbReference>
<proteinExistence type="predicted"/>
<feature type="transmembrane region" description="Helical" evidence="6">
    <location>
        <begin position="162"/>
        <end position="183"/>
    </location>
</feature>
<keyword evidence="5 6" id="KW-0472">Membrane</keyword>
<dbReference type="InterPro" id="IPR001851">
    <property type="entry name" value="ABC_transp_permease"/>
</dbReference>
<comment type="subcellular location">
    <subcellularLocation>
        <location evidence="1">Cell membrane</location>
        <topology evidence="1">Multi-pass membrane protein</topology>
    </subcellularLocation>
</comment>
<evidence type="ECO:0000256" key="6">
    <source>
        <dbReference type="SAM" id="Phobius"/>
    </source>
</evidence>
<dbReference type="InterPro" id="IPR043428">
    <property type="entry name" value="LivM-like"/>
</dbReference>
<dbReference type="Pfam" id="PF02653">
    <property type="entry name" value="BPD_transp_2"/>
    <property type="match status" value="1"/>
</dbReference>
<feature type="transmembrane region" description="Helical" evidence="6">
    <location>
        <begin position="218"/>
        <end position="242"/>
    </location>
</feature>
<dbReference type="PANTHER" id="PTHR30482:SF17">
    <property type="entry name" value="ABC TRANSPORTER ATP-BINDING PROTEIN"/>
    <property type="match status" value="1"/>
</dbReference>
<dbReference type="PANTHER" id="PTHR30482">
    <property type="entry name" value="HIGH-AFFINITY BRANCHED-CHAIN AMINO ACID TRANSPORT SYSTEM PERMEASE"/>
    <property type="match status" value="1"/>
</dbReference>
<dbReference type="EMBL" id="AP028679">
    <property type="protein sequence ID" value="BEQ14301.1"/>
    <property type="molecule type" value="Genomic_DNA"/>
</dbReference>
<evidence type="ECO:0000256" key="3">
    <source>
        <dbReference type="ARBA" id="ARBA00022692"/>
    </source>
</evidence>
<dbReference type="KEGG" id="dmp:FAK_13670"/>
<dbReference type="Proteomes" id="UP001366166">
    <property type="component" value="Chromosome"/>
</dbReference>
<gene>
    <name evidence="7" type="ORF">FAK_13670</name>
</gene>
<dbReference type="RefSeq" id="WP_338606016.1">
    <property type="nucleotide sequence ID" value="NZ_AP028679.1"/>
</dbReference>
<name>A0AAU9EUT5_9BACT</name>
<feature type="transmembrane region" description="Helical" evidence="6">
    <location>
        <begin position="69"/>
        <end position="87"/>
    </location>
</feature>